<dbReference type="FunFam" id="3.40.50.10090:FF:000001">
    <property type="entry name" value="Bifunctional uroporphyrinogen-III C-methyltransferase/uroporphyrinogen-III synthase"/>
    <property type="match status" value="1"/>
</dbReference>
<feature type="region of interest" description="Disordered" evidence="1">
    <location>
        <begin position="485"/>
        <end position="517"/>
    </location>
</feature>
<evidence type="ECO:0000256" key="1">
    <source>
        <dbReference type="SAM" id="MobiDB-lite"/>
    </source>
</evidence>
<sequence length="517" mass="56474">MSEARGTVTFVGSGPGDFGLLTLLGAKTLRFADLIIIDRDANEDELRKLDTGHAVIERVAEDQVAQILDAVHRGLKVVRLGIAYPFVEVSETWLVSRILDDAGVRINIVPGLNHWSTLLTFAAVPVGRSIAVLEARYDVPPVEDWPSGDTFVIRTIGPLLGEVAKAAAERFGPDGQALFVDDVATTRQTSEVLQWRDVKPDADIYECYFVISDSVADTARNRLDWYASKPLFDWRILSPRTKDDLEPLAEELAQYGATMETIPTMSIEPPRTEQGMERAVRGLVDGRYMWCLFTSPHAVEAIAERLSEYGLDSRALSGILVGAVGRGTDTALRKLGIVADLVPESNNTVSALADEFPAFDELIDPLNRVLVPSADVSIDPLVEGLEHLGWEVEGVTAYRTVRAAPPSAQIRDDIKTGMFDAVVFTSASSVRNMIGIAGKPHAASVIAAIGEATAVACEQHGLRVDVIADAPNFASLADSLARFADRRRQEQESKGEPVKKPSERKRRRRRKPVVSQT</sequence>
<reference evidence="4 5" key="1">
    <citation type="submission" date="2016-10" db="EMBL/GenBank/DDBJ databases">
        <authorList>
            <person name="de Groot N.N."/>
        </authorList>
    </citation>
    <scope>NUCLEOTIDE SEQUENCE [LARGE SCALE GENOMIC DNA]</scope>
    <source>
        <strain evidence="4 5">CGMCC 1.9159</strain>
    </source>
</reference>
<feature type="domain" description="Tetrapyrrole biosynthesis uroporphyrinogen III synthase" evidence="3">
    <location>
        <begin position="247"/>
        <end position="477"/>
    </location>
</feature>
<feature type="domain" description="Tetrapyrrole methylase" evidence="2">
    <location>
        <begin position="7"/>
        <end position="191"/>
    </location>
</feature>
<protein>
    <submittedName>
        <fullName evidence="4">Uroporphyrinogen III methyltransferase / synthase</fullName>
    </submittedName>
</protein>
<dbReference type="Gene3D" id="3.40.1010.10">
    <property type="entry name" value="Cobalt-precorrin-4 Transmethylase, Domain 1"/>
    <property type="match status" value="1"/>
</dbReference>
<dbReference type="InterPro" id="IPR003754">
    <property type="entry name" value="4pyrrol_synth_uPrphyn_synth"/>
</dbReference>
<dbReference type="PANTHER" id="PTHR40082">
    <property type="entry name" value="BLR5956 PROTEIN"/>
    <property type="match status" value="1"/>
</dbReference>
<evidence type="ECO:0000259" key="2">
    <source>
        <dbReference type="Pfam" id="PF00590"/>
    </source>
</evidence>
<dbReference type="SUPFAM" id="SSF69618">
    <property type="entry name" value="HemD-like"/>
    <property type="match status" value="1"/>
</dbReference>
<evidence type="ECO:0000313" key="5">
    <source>
        <dbReference type="Proteomes" id="UP000199475"/>
    </source>
</evidence>
<dbReference type="GO" id="GO:0008168">
    <property type="term" value="F:methyltransferase activity"/>
    <property type="evidence" value="ECO:0007669"/>
    <property type="project" value="UniProtKB-KW"/>
</dbReference>
<dbReference type="InterPro" id="IPR039793">
    <property type="entry name" value="UROS/Hem4"/>
</dbReference>
<keyword evidence="4" id="KW-0808">Transferase</keyword>
<dbReference type="CDD" id="cd06578">
    <property type="entry name" value="HemD"/>
    <property type="match status" value="1"/>
</dbReference>
<dbReference type="InterPro" id="IPR036108">
    <property type="entry name" value="4pyrrol_syn_uPrphyn_synt_sf"/>
</dbReference>
<dbReference type="InterPro" id="IPR035996">
    <property type="entry name" value="4pyrrol_Methylase_sf"/>
</dbReference>
<dbReference type="STRING" id="686624.SAMN04488242_2785"/>
<dbReference type="PANTHER" id="PTHR40082:SF1">
    <property type="entry name" value="BLR5956 PROTEIN"/>
    <property type="match status" value="1"/>
</dbReference>
<keyword evidence="5" id="KW-1185">Reference proteome</keyword>
<dbReference type="GO" id="GO:0032259">
    <property type="term" value="P:methylation"/>
    <property type="evidence" value="ECO:0007669"/>
    <property type="project" value="UniProtKB-KW"/>
</dbReference>
<dbReference type="SUPFAM" id="SSF53790">
    <property type="entry name" value="Tetrapyrrole methylase"/>
    <property type="match status" value="1"/>
</dbReference>
<proteinExistence type="predicted"/>
<dbReference type="GO" id="GO:0006780">
    <property type="term" value="P:uroporphyrinogen III biosynthetic process"/>
    <property type="evidence" value="ECO:0007669"/>
    <property type="project" value="InterPro"/>
</dbReference>
<dbReference type="GO" id="GO:0004852">
    <property type="term" value="F:uroporphyrinogen-III synthase activity"/>
    <property type="evidence" value="ECO:0007669"/>
    <property type="project" value="InterPro"/>
</dbReference>
<feature type="compositionally biased region" description="Basic residues" evidence="1">
    <location>
        <begin position="502"/>
        <end position="517"/>
    </location>
</feature>
<dbReference type="InterPro" id="IPR014777">
    <property type="entry name" value="4pyrrole_Mease_sub1"/>
</dbReference>
<accession>A0A1G9MVQ9</accession>
<name>A0A1G9MVQ9_9ACTN</name>
<dbReference type="Pfam" id="PF02602">
    <property type="entry name" value="HEM4"/>
    <property type="match status" value="1"/>
</dbReference>
<organism evidence="4 5">
    <name type="scientific">Tessaracoccus oleiagri</name>
    <dbReference type="NCBI Taxonomy" id="686624"/>
    <lineage>
        <taxon>Bacteria</taxon>
        <taxon>Bacillati</taxon>
        <taxon>Actinomycetota</taxon>
        <taxon>Actinomycetes</taxon>
        <taxon>Propionibacteriales</taxon>
        <taxon>Propionibacteriaceae</taxon>
        <taxon>Tessaracoccus</taxon>
    </lineage>
</organism>
<evidence type="ECO:0000313" key="4">
    <source>
        <dbReference type="EMBL" id="SDL78362.1"/>
    </source>
</evidence>
<dbReference type="EMBL" id="FNGP01000006">
    <property type="protein sequence ID" value="SDL78362.1"/>
    <property type="molecule type" value="Genomic_DNA"/>
</dbReference>
<evidence type="ECO:0000259" key="3">
    <source>
        <dbReference type="Pfam" id="PF02602"/>
    </source>
</evidence>
<dbReference type="InterPro" id="IPR000878">
    <property type="entry name" value="4pyrrol_Mease"/>
</dbReference>
<dbReference type="Proteomes" id="UP000199475">
    <property type="component" value="Unassembled WGS sequence"/>
</dbReference>
<keyword evidence="4" id="KW-0489">Methyltransferase</keyword>
<gene>
    <name evidence="4" type="ORF">SAMN04488242_2785</name>
</gene>
<dbReference type="AlphaFoldDB" id="A0A1G9MVQ9"/>
<dbReference type="RefSeq" id="WP_093253414.1">
    <property type="nucleotide sequence ID" value="NZ_FNGP01000006.1"/>
</dbReference>
<feature type="compositionally biased region" description="Basic and acidic residues" evidence="1">
    <location>
        <begin position="485"/>
        <end position="501"/>
    </location>
</feature>
<dbReference type="Pfam" id="PF00590">
    <property type="entry name" value="TP_methylase"/>
    <property type="match status" value="1"/>
</dbReference>
<dbReference type="OrthoDB" id="9815856at2"/>
<dbReference type="Gene3D" id="3.40.50.10090">
    <property type="match status" value="2"/>
</dbReference>